<sequence>MVDKLRVEHMRFQMEYAASLTSASHSAPQSAPNSSGGLLRDNADEVSWDAEWDDLVLSNQTTWRRLLLEERAKLREAKLQHSQILAHSAWLAYVKKDDGHEDDTLDKVRRRIAAARPVVQRNIKHRLVLASKAARVEEGAAATVSRVLARMASTPAVPAPPSANEDPQQKATSTKTARAIGPAVSKEQGAEPISPNMPPSTSQPSQKGTASPPVRPRWGPPPARDTAKADDGSKPPPPPPPSWVERLYKRKPQKPKPKESTPQPTAAKRRRVMPHVVRERTTAAPKKDENNVPPPECASNPSKDEHATADAPQVQNEERQEPRVTSLASKDELSKTSQPTSRTVRRALPKKAEASITGTTLFRIGG</sequence>
<proteinExistence type="predicted"/>
<reference evidence="2" key="1">
    <citation type="submission" date="2020-10" db="EMBL/GenBank/DDBJ databases">
        <title>Unveiling of a novel bifunctional photoreceptor, Dualchrome1, isolated from a cosmopolitan green alga.</title>
        <authorList>
            <person name="Suzuki S."/>
            <person name="Kawachi M."/>
        </authorList>
    </citation>
    <scope>NUCLEOTIDE SEQUENCE</scope>
    <source>
        <strain evidence="2">NIES 2893</strain>
    </source>
</reference>
<feature type="compositionally biased region" description="Polar residues" evidence="1">
    <location>
        <begin position="165"/>
        <end position="176"/>
    </location>
</feature>
<accession>A0A830HB90</accession>
<protein>
    <submittedName>
        <fullName evidence="2">Uncharacterized protein</fullName>
    </submittedName>
</protein>
<dbReference type="Proteomes" id="UP000660262">
    <property type="component" value="Unassembled WGS sequence"/>
</dbReference>
<feature type="compositionally biased region" description="Pro residues" evidence="1">
    <location>
        <begin position="213"/>
        <end position="223"/>
    </location>
</feature>
<evidence type="ECO:0000313" key="2">
    <source>
        <dbReference type="EMBL" id="GHP04616.1"/>
    </source>
</evidence>
<comment type="caution">
    <text evidence="2">The sequence shown here is derived from an EMBL/GenBank/DDBJ whole genome shotgun (WGS) entry which is preliminary data.</text>
</comment>
<name>A0A830HB90_9CHLO</name>
<dbReference type="EMBL" id="BNJQ01000008">
    <property type="protein sequence ID" value="GHP04616.1"/>
    <property type="molecule type" value="Genomic_DNA"/>
</dbReference>
<gene>
    <name evidence="2" type="ORF">PPROV_000337000</name>
</gene>
<feature type="compositionally biased region" description="Polar residues" evidence="1">
    <location>
        <begin position="199"/>
        <end position="209"/>
    </location>
</feature>
<organism evidence="2 3">
    <name type="scientific">Pycnococcus provasolii</name>
    <dbReference type="NCBI Taxonomy" id="41880"/>
    <lineage>
        <taxon>Eukaryota</taxon>
        <taxon>Viridiplantae</taxon>
        <taxon>Chlorophyta</taxon>
        <taxon>Pseudoscourfieldiophyceae</taxon>
        <taxon>Pseudoscourfieldiales</taxon>
        <taxon>Pycnococcaceae</taxon>
        <taxon>Pycnococcus</taxon>
    </lineage>
</organism>
<feature type="compositionally biased region" description="Basic and acidic residues" evidence="1">
    <location>
        <begin position="276"/>
        <end position="290"/>
    </location>
</feature>
<feature type="region of interest" description="Disordered" evidence="1">
    <location>
        <begin position="153"/>
        <end position="366"/>
    </location>
</feature>
<evidence type="ECO:0000256" key="1">
    <source>
        <dbReference type="SAM" id="MobiDB-lite"/>
    </source>
</evidence>
<keyword evidence="3" id="KW-1185">Reference proteome</keyword>
<dbReference type="AlphaFoldDB" id="A0A830HB90"/>
<evidence type="ECO:0000313" key="3">
    <source>
        <dbReference type="Proteomes" id="UP000660262"/>
    </source>
</evidence>